<dbReference type="SUPFAM" id="SSF88659">
    <property type="entry name" value="Sigma3 and sigma4 domains of RNA polymerase sigma factors"/>
    <property type="match status" value="1"/>
</dbReference>
<protein>
    <recommendedName>
        <fullName evidence="1">RNA polymerase sigma factor 70 region 4 type 2 domain-containing protein</fullName>
    </recommendedName>
</protein>
<dbReference type="GO" id="GO:0003677">
    <property type="term" value="F:DNA binding"/>
    <property type="evidence" value="ECO:0007669"/>
    <property type="project" value="InterPro"/>
</dbReference>
<dbReference type="AlphaFoldDB" id="X0S4J2"/>
<feature type="domain" description="RNA polymerase sigma factor 70 region 4 type 2" evidence="1">
    <location>
        <begin position="25"/>
        <end position="73"/>
    </location>
</feature>
<dbReference type="CDD" id="cd06171">
    <property type="entry name" value="Sigma70_r4"/>
    <property type="match status" value="1"/>
</dbReference>
<dbReference type="InterPro" id="IPR013249">
    <property type="entry name" value="RNA_pol_sigma70_r4_t2"/>
</dbReference>
<dbReference type="Pfam" id="PF08281">
    <property type="entry name" value="Sigma70_r4_2"/>
    <property type="match status" value="1"/>
</dbReference>
<name>X0S4J2_9ZZZZ</name>
<dbReference type="InterPro" id="IPR036388">
    <property type="entry name" value="WH-like_DNA-bd_sf"/>
</dbReference>
<comment type="caution">
    <text evidence="2">The sequence shown here is derived from an EMBL/GenBank/DDBJ whole genome shotgun (WGS) entry which is preliminary data.</text>
</comment>
<accession>X0S4J2</accession>
<gene>
    <name evidence="2" type="ORF">S01H1_07618</name>
</gene>
<organism evidence="2">
    <name type="scientific">marine sediment metagenome</name>
    <dbReference type="NCBI Taxonomy" id="412755"/>
    <lineage>
        <taxon>unclassified sequences</taxon>
        <taxon>metagenomes</taxon>
        <taxon>ecological metagenomes</taxon>
    </lineage>
</organism>
<sequence length="81" mass="9219">RHQHTSLSSTEPLCTCQEEASDGLEYMHRLKEKSRLVLSLYYLENLTVAEISIALDIPAGTVKSRLYKARQELKTLLDNTP</sequence>
<evidence type="ECO:0000259" key="1">
    <source>
        <dbReference type="Pfam" id="PF08281"/>
    </source>
</evidence>
<dbReference type="InterPro" id="IPR013324">
    <property type="entry name" value="RNA_pol_sigma_r3/r4-like"/>
</dbReference>
<dbReference type="GO" id="GO:0016987">
    <property type="term" value="F:sigma factor activity"/>
    <property type="evidence" value="ECO:0007669"/>
    <property type="project" value="InterPro"/>
</dbReference>
<dbReference type="EMBL" id="BARS01003920">
    <property type="protein sequence ID" value="GAF70161.1"/>
    <property type="molecule type" value="Genomic_DNA"/>
</dbReference>
<feature type="non-terminal residue" evidence="2">
    <location>
        <position position="1"/>
    </location>
</feature>
<evidence type="ECO:0000313" key="2">
    <source>
        <dbReference type="EMBL" id="GAF70161.1"/>
    </source>
</evidence>
<proteinExistence type="predicted"/>
<dbReference type="Gene3D" id="1.10.10.10">
    <property type="entry name" value="Winged helix-like DNA-binding domain superfamily/Winged helix DNA-binding domain"/>
    <property type="match status" value="1"/>
</dbReference>
<reference evidence="2" key="1">
    <citation type="journal article" date="2014" name="Front. Microbiol.">
        <title>High frequency of phylogenetically diverse reductive dehalogenase-homologous genes in deep subseafloor sedimentary metagenomes.</title>
        <authorList>
            <person name="Kawai M."/>
            <person name="Futagami T."/>
            <person name="Toyoda A."/>
            <person name="Takaki Y."/>
            <person name="Nishi S."/>
            <person name="Hori S."/>
            <person name="Arai W."/>
            <person name="Tsubouchi T."/>
            <person name="Morono Y."/>
            <person name="Uchiyama I."/>
            <person name="Ito T."/>
            <person name="Fujiyama A."/>
            <person name="Inagaki F."/>
            <person name="Takami H."/>
        </authorList>
    </citation>
    <scope>NUCLEOTIDE SEQUENCE</scope>
    <source>
        <strain evidence="2">Expedition CK06-06</strain>
    </source>
</reference>
<dbReference type="GO" id="GO:0006352">
    <property type="term" value="P:DNA-templated transcription initiation"/>
    <property type="evidence" value="ECO:0007669"/>
    <property type="project" value="InterPro"/>
</dbReference>